<dbReference type="RefSeq" id="WP_185677319.1">
    <property type="nucleotide sequence ID" value="NZ_JACHVB010000064.1"/>
</dbReference>
<protein>
    <submittedName>
        <fullName evidence="1">Uncharacterized protein</fullName>
    </submittedName>
</protein>
<sequence length="68" mass="7911">MAAKTKNRDSRQLKLTLSNEKSMGTAPQIEGTKSNIIYFKNCVNSVNEERRTRAMRSISRLYDELREM</sequence>
<evidence type="ECO:0000313" key="1">
    <source>
        <dbReference type="EMBL" id="MBC2596412.1"/>
    </source>
</evidence>
<organism evidence="1 2">
    <name type="scientific">Ruficoccus amylovorans</name>
    <dbReference type="NCBI Taxonomy" id="1804625"/>
    <lineage>
        <taxon>Bacteria</taxon>
        <taxon>Pseudomonadati</taxon>
        <taxon>Verrucomicrobiota</taxon>
        <taxon>Opitutia</taxon>
        <taxon>Puniceicoccales</taxon>
        <taxon>Cerasicoccaceae</taxon>
        <taxon>Ruficoccus</taxon>
    </lineage>
</organism>
<accession>A0A842HJ12</accession>
<dbReference type="EMBL" id="JACHVB010000064">
    <property type="protein sequence ID" value="MBC2596412.1"/>
    <property type="molecule type" value="Genomic_DNA"/>
</dbReference>
<name>A0A842HJ12_9BACT</name>
<dbReference type="AlphaFoldDB" id="A0A842HJ12"/>
<evidence type="ECO:0000313" key="2">
    <source>
        <dbReference type="Proteomes" id="UP000546464"/>
    </source>
</evidence>
<dbReference type="Proteomes" id="UP000546464">
    <property type="component" value="Unassembled WGS sequence"/>
</dbReference>
<proteinExistence type="predicted"/>
<reference evidence="1 2" key="1">
    <citation type="submission" date="2020-07" db="EMBL/GenBank/DDBJ databases">
        <authorList>
            <person name="Feng X."/>
        </authorList>
    </citation>
    <scope>NUCLEOTIDE SEQUENCE [LARGE SCALE GENOMIC DNA]</scope>
    <source>
        <strain evidence="1 2">JCM31066</strain>
    </source>
</reference>
<keyword evidence="2" id="KW-1185">Reference proteome</keyword>
<gene>
    <name evidence="1" type="ORF">H5P28_19255</name>
</gene>
<comment type="caution">
    <text evidence="1">The sequence shown here is derived from an EMBL/GenBank/DDBJ whole genome shotgun (WGS) entry which is preliminary data.</text>
</comment>